<reference evidence="3 4" key="1">
    <citation type="submission" date="2022-03" db="EMBL/GenBank/DDBJ databases">
        <title>Hymenobactersp. isolated from the air.</title>
        <authorList>
            <person name="Won M."/>
            <person name="Kwon S.-W."/>
        </authorList>
    </citation>
    <scope>NUCLEOTIDE SEQUENCE [LARGE SCALE GENOMIC DNA]</scope>
    <source>
        <strain evidence="3 4">KACC 22596</strain>
    </source>
</reference>
<protein>
    <submittedName>
        <fullName evidence="3">Uncharacterized protein</fullName>
    </submittedName>
</protein>
<accession>A0ABY4B1G5</accession>
<keyword evidence="4" id="KW-1185">Reference proteome</keyword>
<feature type="region of interest" description="Disordered" evidence="1">
    <location>
        <begin position="118"/>
        <end position="150"/>
    </location>
</feature>
<evidence type="ECO:0000313" key="3">
    <source>
        <dbReference type="EMBL" id="UOE32988.1"/>
    </source>
</evidence>
<feature type="transmembrane region" description="Helical" evidence="2">
    <location>
        <begin position="85"/>
        <end position="109"/>
    </location>
</feature>
<feature type="compositionally biased region" description="Low complexity" evidence="1">
    <location>
        <begin position="226"/>
        <end position="239"/>
    </location>
</feature>
<dbReference type="Proteomes" id="UP000831390">
    <property type="component" value="Chromosome"/>
</dbReference>
<keyword evidence="2" id="KW-1133">Transmembrane helix</keyword>
<dbReference type="RefSeq" id="WP_243512458.1">
    <property type="nucleotide sequence ID" value="NZ_CP094534.1"/>
</dbReference>
<feature type="region of interest" description="Disordered" evidence="1">
    <location>
        <begin position="190"/>
        <end position="240"/>
    </location>
</feature>
<gene>
    <name evidence="3" type="ORF">MTP16_17885</name>
</gene>
<organism evidence="3 4">
    <name type="scientific">Hymenobacter monticola</name>
    <dbReference type="NCBI Taxonomy" id="1705399"/>
    <lineage>
        <taxon>Bacteria</taxon>
        <taxon>Pseudomonadati</taxon>
        <taxon>Bacteroidota</taxon>
        <taxon>Cytophagia</taxon>
        <taxon>Cytophagales</taxon>
        <taxon>Hymenobacteraceae</taxon>
        <taxon>Hymenobacter</taxon>
    </lineage>
</organism>
<keyword evidence="2" id="KW-0812">Transmembrane</keyword>
<proteinExistence type="predicted"/>
<evidence type="ECO:0000313" key="4">
    <source>
        <dbReference type="Proteomes" id="UP000831390"/>
    </source>
</evidence>
<dbReference type="EMBL" id="CP094534">
    <property type="protein sequence ID" value="UOE32988.1"/>
    <property type="molecule type" value="Genomic_DNA"/>
</dbReference>
<keyword evidence="2" id="KW-0472">Membrane</keyword>
<evidence type="ECO:0000256" key="1">
    <source>
        <dbReference type="SAM" id="MobiDB-lite"/>
    </source>
</evidence>
<sequence>MPPENIDDLFREKLDGHASPTGDDLWARLQAHVPAEAAPTPAPAPERLDQLFQKGLTQHATPPRRELWERLEDEHLRPRQRRAAAWWPMAMAAAVALFLLVGSGLWLGWPNGKMSAGEVASRSARTTNQPSTAPVTPGAPANGAADAQPQQQVAAVTTVTPEAKAAAQSIISVPLQKKVMTEATRPAMVASTASKASKAAREQSASHSKASFRPLDATTETAPQVARTPAQPAAHPAPASGVDEHRKALINTPMVAQAPQSNPTVENVPATASGLITVDVRAGDADARPAKAATSALASAEAPAERKRLGGRLLQLGGRLVRGEQVNLAEVTGLPENVTLRATLAGRTVTKSIQL</sequence>
<feature type="compositionally biased region" description="Polar residues" evidence="1">
    <location>
        <begin position="123"/>
        <end position="134"/>
    </location>
</feature>
<evidence type="ECO:0000256" key="2">
    <source>
        <dbReference type="SAM" id="Phobius"/>
    </source>
</evidence>
<name>A0ABY4B1G5_9BACT</name>